<feature type="compositionally biased region" description="Low complexity" evidence="1">
    <location>
        <begin position="15"/>
        <end position="36"/>
    </location>
</feature>
<sequence>MSTTEFETFAGARRVSSASALSSFSSSRRSSVTSLSDPDQDHQDANKPAFQECIEIIDLVWKKSLPTKPMQERRNGGKIEITKLLMKK</sequence>
<feature type="non-terminal residue" evidence="2">
    <location>
        <position position="88"/>
    </location>
</feature>
<dbReference type="EMBL" id="CAJVPI010004391">
    <property type="protein sequence ID" value="CAG8667268.1"/>
    <property type="molecule type" value="Genomic_DNA"/>
</dbReference>
<name>A0A9N9E787_9GLOM</name>
<reference evidence="2" key="1">
    <citation type="submission" date="2021-06" db="EMBL/GenBank/DDBJ databases">
        <authorList>
            <person name="Kallberg Y."/>
            <person name="Tangrot J."/>
            <person name="Rosling A."/>
        </authorList>
    </citation>
    <scope>NUCLEOTIDE SEQUENCE</scope>
    <source>
        <strain evidence="2">BR232B</strain>
    </source>
</reference>
<dbReference type="AlphaFoldDB" id="A0A9N9E787"/>
<evidence type="ECO:0000256" key="1">
    <source>
        <dbReference type="SAM" id="MobiDB-lite"/>
    </source>
</evidence>
<feature type="region of interest" description="Disordered" evidence="1">
    <location>
        <begin position="15"/>
        <end position="48"/>
    </location>
</feature>
<evidence type="ECO:0000313" key="3">
    <source>
        <dbReference type="Proteomes" id="UP000789739"/>
    </source>
</evidence>
<accession>A0A9N9E787</accession>
<proteinExistence type="predicted"/>
<protein>
    <submittedName>
        <fullName evidence="2">4057_t:CDS:1</fullName>
    </submittedName>
</protein>
<organism evidence="2 3">
    <name type="scientific">Paraglomus brasilianum</name>
    <dbReference type="NCBI Taxonomy" id="144538"/>
    <lineage>
        <taxon>Eukaryota</taxon>
        <taxon>Fungi</taxon>
        <taxon>Fungi incertae sedis</taxon>
        <taxon>Mucoromycota</taxon>
        <taxon>Glomeromycotina</taxon>
        <taxon>Glomeromycetes</taxon>
        <taxon>Paraglomerales</taxon>
        <taxon>Paraglomeraceae</taxon>
        <taxon>Paraglomus</taxon>
    </lineage>
</organism>
<gene>
    <name evidence="2" type="ORF">PBRASI_LOCUS11112</name>
</gene>
<evidence type="ECO:0000313" key="2">
    <source>
        <dbReference type="EMBL" id="CAG8667268.1"/>
    </source>
</evidence>
<keyword evidence="3" id="KW-1185">Reference proteome</keyword>
<comment type="caution">
    <text evidence="2">The sequence shown here is derived from an EMBL/GenBank/DDBJ whole genome shotgun (WGS) entry which is preliminary data.</text>
</comment>
<dbReference type="Proteomes" id="UP000789739">
    <property type="component" value="Unassembled WGS sequence"/>
</dbReference>